<dbReference type="Gene3D" id="3.40.50.300">
    <property type="entry name" value="P-loop containing nucleotide triphosphate hydrolases"/>
    <property type="match status" value="1"/>
</dbReference>
<keyword evidence="3" id="KW-0067">ATP-binding</keyword>
<dbReference type="SUPFAM" id="SSF52540">
    <property type="entry name" value="P-loop containing nucleoside triphosphate hydrolases"/>
    <property type="match status" value="1"/>
</dbReference>
<dbReference type="EMBL" id="CP018139">
    <property type="protein sequence ID" value="APE31956.1"/>
    <property type="molecule type" value="Genomic_DNA"/>
</dbReference>
<dbReference type="GO" id="GO:0005524">
    <property type="term" value="F:ATP binding"/>
    <property type="evidence" value="ECO:0007669"/>
    <property type="project" value="UniProtKB-KW"/>
</dbReference>
<comment type="similarity">
    <text evidence="1">Belongs to the GSP E family.</text>
</comment>
<evidence type="ECO:0000313" key="5">
    <source>
        <dbReference type="EMBL" id="APE31956.1"/>
    </source>
</evidence>
<dbReference type="OrthoDB" id="9776961at2"/>
<accession>A0A1J0VIU5</accession>
<keyword evidence="2" id="KW-0547">Nucleotide-binding</keyword>
<dbReference type="PROSITE" id="PS00662">
    <property type="entry name" value="T2SP_E"/>
    <property type="match status" value="1"/>
</dbReference>
<evidence type="ECO:0000313" key="6">
    <source>
        <dbReference type="Proteomes" id="UP000181985"/>
    </source>
</evidence>
<evidence type="ECO:0000256" key="2">
    <source>
        <dbReference type="ARBA" id="ARBA00022741"/>
    </source>
</evidence>
<proteinExistence type="inferred from homology"/>
<organism evidence="5 6">
    <name type="scientific">Halomonas aestuarii</name>
    <dbReference type="NCBI Taxonomy" id="1897729"/>
    <lineage>
        <taxon>Bacteria</taxon>
        <taxon>Pseudomonadati</taxon>
        <taxon>Pseudomonadota</taxon>
        <taxon>Gammaproteobacteria</taxon>
        <taxon>Oceanospirillales</taxon>
        <taxon>Halomonadaceae</taxon>
        <taxon>Halomonas</taxon>
    </lineage>
</organism>
<feature type="domain" description="Bacterial type II secretion system protein E" evidence="4">
    <location>
        <begin position="232"/>
        <end position="246"/>
    </location>
</feature>
<evidence type="ECO:0000259" key="4">
    <source>
        <dbReference type="PROSITE" id="PS00662"/>
    </source>
</evidence>
<evidence type="ECO:0000256" key="1">
    <source>
        <dbReference type="ARBA" id="ARBA00006611"/>
    </source>
</evidence>
<dbReference type="InterPro" id="IPR003593">
    <property type="entry name" value="AAA+_ATPase"/>
</dbReference>
<gene>
    <name evidence="5" type="ORF">BOX17_13935</name>
</gene>
<dbReference type="SMART" id="SM00382">
    <property type="entry name" value="AAA"/>
    <property type="match status" value="1"/>
</dbReference>
<reference evidence="6" key="1">
    <citation type="submission" date="2016-11" db="EMBL/GenBank/DDBJ databases">
        <title>Halolamina sediminis sp. nov., an extremely halophilic archaeon isolated from solar salt.</title>
        <authorList>
            <person name="Koh H.-W."/>
            <person name="Rani S."/>
            <person name="Park S.-J."/>
        </authorList>
    </citation>
    <scope>NUCLEOTIDE SEQUENCE [LARGE SCALE GENOMIC DNA]</scope>
    <source>
        <strain evidence="6">Hb3</strain>
    </source>
</reference>
<protein>
    <submittedName>
        <fullName evidence="5">Secretion system protein E</fullName>
    </submittedName>
</protein>
<dbReference type="PANTHER" id="PTHR30258">
    <property type="entry name" value="TYPE II SECRETION SYSTEM PROTEIN GSPE-RELATED"/>
    <property type="match status" value="1"/>
</dbReference>
<dbReference type="GO" id="GO:0005886">
    <property type="term" value="C:plasma membrane"/>
    <property type="evidence" value="ECO:0007669"/>
    <property type="project" value="TreeGrafter"/>
</dbReference>
<dbReference type="InterPro" id="IPR001482">
    <property type="entry name" value="T2SS/T4SS_dom"/>
</dbReference>
<dbReference type="Gene3D" id="3.30.450.90">
    <property type="match status" value="1"/>
</dbReference>
<dbReference type="RefSeq" id="WP_071945593.1">
    <property type="nucleotide sequence ID" value="NZ_CP018139.1"/>
</dbReference>
<name>A0A1J0VIU5_9GAMM</name>
<dbReference type="PANTHER" id="PTHR30258:SF2">
    <property type="entry name" value="COMG OPERON PROTEIN 1"/>
    <property type="match status" value="1"/>
</dbReference>
<dbReference type="GO" id="GO:0016887">
    <property type="term" value="F:ATP hydrolysis activity"/>
    <property type="evidence" value="ECO:0007669"/>
    <property type="project" value="TreeGrafter"/>
</dbReference>
<keyword evidence="6" id="KW-1185">Reference proteome</keyword>
<dbReference type="KEGG" id="hsi:BOX17_13935"/>
<dbReference type="InterPro" id="IPR027417">
    <property type="entry name" value="P-loop_NTPase"/>
</dbReference>
<sequence>MGSERQPSGIQLLPRLRARRADPADVEDDALAAHLLIEDAIRARASDIHLDPSRDQWRIRLRIDGRVIDVLDLEVGEGVQLVNQFKVLAGLDPMPSRFATEGSFSWPPGEEGAEETFLRVTAVKCVAGEKLAIRFLAPPRTFQDTLSLGVGEQGARGIRHWMDATGGMLLVAGPTGAGKTTTLYTLLNQLRLSDSHVVTLEDPVEYAIPGINQIQVDAENGLDFATGTRSMLRLDPDYVLIGEIRDPGSAAAAVSVAGSGRSLMGTLHSRDAVGAVSALRQLGLGDAEISATLGLVIAQRLVRRLCEHCREQRPTERQDVEWLEAVGLSAPDEAWMPVGCAHCDGLGYRERTGVFEIWQPTPEDHALLLRHADDAVMRRGLLERGETLMLADGLEKAAAGVTTLREIFRMGAILPS</sequence>
<dbReference type="Pfam" id="PF00437">
    <property type="entry name" value="T2SSE"/>
    <property type="match status" value="1"/>
</dbReference>
<evidence type="ECO:0000256" key="3">
    <source>
        <dbReference type="ARBA" id="ARBA00022840"/>
    </source>
</evidence>
<dbReference type="Proteomes" id="UP000181985">
    <property type="component" value="Chromosome"/>
</dbReference>
<dbReference type="AlphaFoldDB" id="A0A1J0VIU5"/>